<feature type="compositionally biased region" description="Low complexity" evidence="1">
    <location>
        <begin position="277"/>
        <end position="301"/>
    </location>
</feature>
<evidence type="ECO:0000256" key="1">
    <source>
        <dbReference type="SAM" id="MobiDB-lite"/>
    </source>
</evidence>
<protein>
    <submittedName>
        <fullName evidence="3">BZIP domain-containing protein</fullName>
    </submittedName>
</protein>
<feature type="region of interest" description="Disordered" evidence="1">
    <location>
        <begin position="271"/>
        <end position="352"/>
    </location>
</feature>
<feature type="compositionally biased region" description="Acidic residues" evidence="1">
    <location>
        <begin position="318"/>
        <end position="329"/>
    </location>
</feature>
<sequence>MTSTTSPLLWQQNLRMNGFPMPTTLPIGVVPPLVNQQQSIFQQRLPLNGMQWPILGSPQKNILLSPNTSSVFHHGMQLPGLEQPKPTNSANGKNDEENLPEEEREKLKIKREKNALASRKCRQNKIRQIQHWETQAKIIEQKLNVKEMELGLLKARHQALLLHLQRTGFPIPPQFASDLLPTSPETSVEETPSMIQPNHVIRTDESHANTQLANSLPNINTAIQLPTLPPTDQVALVSFTEHNKTVQDLMGTVLASGTPLKYETHLYAVNSSGDQQSTPTSSTLTSSSLSSTLPSTLTSPTQATRILCSPPPNSDSTMQDDVDVIENDNDGAGGEFSDRPDELSLENPNPNPMVLGMRTTLLTPTICMTVDTSSQRALYNQPTGLTPVVTTKIIFSPNSLPHLGNSPTLSDFLGRN</sequence>
<organism evidence="2 3">
    <name type="scientific">Acrobeloides nanus</name>
    <dbReference type="NCBI Taxonomy" id="290746"/>
    <lineage>
        <taxon>Eukaryota</taxon>
        <taxon>Metazoa</taxon>
        <taxon>Ecdysozoa</taxon>
        <taxon>Nematoda</taxon>
        <taxon>Chromadorea</taxon>
        <taxon>Rhabditida</taxon>
        <taxon>Tylenchina</taxon>
        <taxon>Cephalobomorpha</taxon>
        <taxon>Cephaloboidea</taxon>
        <taxon>Cephalobidae</taxon>
        <taxon>Acrobeloides</taxon>
    </lineage>
</organism>
<feature type="compositionally biased region" description="Basic and acidic residues" evidence="1">
    <location>
        <begin position="93"/>
        <end position="106"/>
    </location>
</feature>
<evidence type="ECO:0000313" key="2">
    <source>
        <dbReference type="Proteomes" id="UP000887540"/>
    </source>
</evidence>
<dbReference type="Proteomes" id="UP000887540">
    <property type="component" value="Unplaced"/>
</dbReference>
<evidence type="ECO:0000313" key="3">
    <source>
        <dbReference type="WBParaSite" id="ACRNAN_scaffold768.g15234.t1"/>
    </source>
</evidence>
<proteinExistence type="predicted"/>
<reference evidence="3" key="1">
    <citation type="submission" date="2022-11" db="UniProtKB">
        <authorList>
            <consortium name="WormBaseParasite"/>
        </authorList>
    </citation>
    <scope>IDENTIFICATION</scope>
</reference>
<dbReference type="AlphaFoldDB" id="A0A914EE74"/>
<name>A0A914EE74_9BILA</name>
<dbReference type="WBParaSite" id="ACRNAN_scaffold768.g15234.t1">
    <property type="protein sequence ID" value="ACRNAN_scaffold768.g15234.t1"/>
    <property type="gene ID" value="ACRNAN_scaffold768.g15234"/>
</dbReference>
<accession>A0A914EE74</accession>
<feature type="region of interest" description="Disordered" evidence="1">
    <location>
        <begin position="73"/>
        <end position="106"/>
    </location>
</feature>
<keyword evidence="2" id="KW-1185">Reference proteome</keyword>